<evidence type="ECO:0008006" key="4">
    <source>
        <dbReference type="Google" id="ProtNLM"/>
    </source>
</evidence>
<dbReference type="PANTHER" id="PTHR48462">
    <property type="entry name" value="PROTEIN, PUTATIVE-RELATED"/>
    <property type="match status" value="1"/>
</dbReference>
<dbReference type="EMBL" id="CM007902">
    <property type="protein sequence ID" value="OTG01935.1"/>
    <property type="molecule type" value="Genomic_DNA"/>
</dbReference>
<name>A0A251SSV2_HELAN</name>
<accession>A0A251SSV2</accession>
<reference evidence="1" key="3">
    <citation type="submission" date="2020-06" db="EMBL/GenBank/DDBJ databases">
        <title>Helianthus annuus Genome sequencing and assembly Release 2.</title>
        <authorList>
            <person name="Gouzy J."/>
            <person name="Langlade N."/>
            <person name="Munos S."/>
        </authorList>
    </citation>
    <scope>NUCLEOTIDE SEQUENCE</scope>
    <source>
        <tissue evidence="1">Leaves</tissue>
    </source>
</reference>
<dbReference type="EMBL" id="MNCJ02000320">
    <property type="protein sequence ID" value="KAF5806729.1"/>
    <property type="molecule type" value="Genomic_DNA"/>
</dbReference>
<dbReference type="Proteomes" id="UP000215914">
    <property type="component" value="Chromosome 13"/>
</dbReference>
<dbReference type="PANTHER" id="PTHR48462:SF1">
    <property type="entry name" value="PROTEIN, PUTATIVE-RELATED"/>
    <property type="match status" value="1"/>
</dbReference>
<reference evidence="1 3" key="1">
    <citation type="journal article" date="2017" name="Nature">
        <title>The sunflower genome provides insights into oil metabolism, flowering and Asterid evolution.</title>
        <authorList>
            <person name="Badouin H."/>
            <person name="Gouzy J."/>
            <person name="Grassa C.J."/>
            <person name="Murat F."/>
            <person name="Staton S.E."/>
            <person name="Cottret L."/>
            <person name="Lelandais-Briere C."/>
            <person name="Owens G.L."/>
            <person name="Carrere S."/>
            <person name="Mayjonade B."/>
            <person name="Legrand L."/>
            <person name="Gill N."/>
            <person name="Kane N.C."/>
            <person name="Bowers J.E."/>
            <person name="Hubner S."/>
            <person name="Bellec A."/>
            <person name="Berard A."/>
            <person name="Berges H."/>
            <person name="Blanchet N."/>
            <person name="Boniface M.C."/>
            <person name="Brunel D."/>
            <person name="Catrice O."/>
            <person name="Chaidir N."/>
            <person name="Claudel C."/>
            <person name="Donnadieu C."/>
            <person name="Faraut T."/>
            <person name="Fievet G."/>
            <person name="Helmstetter N."/>
            <person name="King M."/>
            <person name="Knapp S.J."/>
            <person name="Lai Z."/>
            <person name="Le Paslier M.C."/>
            <person name="Lippi Y."/>
            <person name="Lorenzon L."/>
            <person name="Mandel J.R."/>
            <person name="Marage G."/>
            <person name="Marchand G."/>
            <person name="Marquand E."/>
            <person name="Bret-Mestries E."/>
            <person name="Morien E."/>
            <person name="Nambeesan S."/>
            <person name="Nguyen T."/>
            <person name="Pegot-Espagnet P."/>
            <person name="Pouilly N."/>
            <person name="Raftis F."/>
            <person name="Sallet E."/>
            <person name="Schiex T."/>
            <person name="Thomas J."/>
            <person name="Vandecasteele C."/>
            <person name="Vares D."/>
            <person name="Vear F."/>
            <person name="Vautrin S."/>
            <person name="Crespi M."/>
            <person name="Mangin B."/>
            <person name="Burke J.M."/>
            <person name="Salse J."/>
            <person name="Munos S."/>
            <person name="Vincourt P."/>
            <person name="Rieseberg L.H."/>
            <person name="Langlade N.B."/>
        </authorList>
    </citation>
    <scope>NUCLEOTIDE SEQUENCE [LARGE SCALE GENOMIC DNA]</scope>
    <source>
        <strain evidence="3">cv. SF193</strain>
        <tissue evidence="1">Leaves</tissue>
    </source>
</reference>
<reference evidence="2" key="2">
    <citation type="submission" date="2017-02" db="EMBL/GenBank/DDBJ databases">
        <title>Sunflower complete genome.</title>
        <authorList>
            <person name="Langlade N."/>
            <person name="Munos S."/>
        </authorList>
    </citation>
    <scope>NUCLEOTIDE SEQUENCE [LARGE SCALE GENOMIC DNA]</scope>
    <source>
        <tissue evidence="2">Leaves</tissue>
    </source>
</reference>
<evidence type="ECO:0000313" key="2">
    <source>
        <dbReference type="EMBL" id="OTG01935.1"/>
    </source>
</evidence>
<organism evidence="2 3">
    <name type="scientific">Helianthus annuus</name>
    <name type="common">Common sunflower</name>
    <dbReference type="NCBI Taxonomy" id="4232"/>
    <lineage>
        <taxon>Eukaryota</taxon>
        <taxon>Viridiplantae</taxon>
        <taxon>Streptophyta</taxon>
        <taxon>Embryophyta</taxon>
        <taxon>Tracheophyta</taxon>
        <taxon>Spermatophyta</taxon>
        <taxon>Magnoliopsida</taxon>
        <taxon>eudicotyledons</taxon>
        <taxon>Gunneridae</taxon>
        <taxon>Pentapetalae</taxon>
        <taxon>asterids</taxon>
        <taxon>campanulids</taxon>
        <taxon>Asterales</taxon>
        <taxon>Asteraceae</taxon>
        <taxon>Asteroideae</taxon>
        <taxon>Heliantheae alliance</taxon>
        <taxon>Heliantheae</taxon>
        <taxon>Helianthus</taxon>
    </lineage>
</organism>
<evidence type="ECO:0000313" key="3">
    <source>
        <dbReference type="Proteomes" id="UP000215914"/>
    </source>
</evidence>
<protein>
    <recommendedName>
        <fullName evidence="4">Auxilin-like protein</fullName>
    </recommendedName>
</protein>
<keyword evidence="3" id="KW-1185">Reference proteome</keyword>
<sequence>MSAVEYRSILKYRLMIPMFPNDETCPFCRKACLDKYGEHALHCRELPGFKYRHDFVRDALMDILRRAGISAKKEAPVNFLTDPSEGRSTLRPADVLVFGWEGGKHACVDLTGVSPLAGFRENGFVAGQAVLKAESKKVEKHAKACEDNQHAFVPLAFDTFGSLAPEAVRFLSRVQRVVHSNFSTPQGRGFVFSRLGFSIQKGMAAQFVARLPAILM</sequence>
<dbReference type="AlphaFoldDB" id="A0A251SSV2"/>
<dbReference type="Gramene" id="mRNA:HanXRQr2_Chr05g0225011">
    <property type="protein sequence ID" value="CDS:HanXRQr2_Chr05g0225011.1"/>
    <property type="gene ID" value="HanXRQr2_Chr05g0225011"/>
</dbReference>
<dbReference type="InParanoid" id="A0A251SSV2"/>
<gene>
    <name evidence="2" type="ORF">HannXRQ_Chr13g0407461</name>
    <name evidence="1" type="ORF">HanXRQr2_Chr05g0225011</name>
</gene>
<proteinExistence type="predicted"/>
<evidence type="ECO:0000313" key="1">
    <source>
        <dbReference type="EMBL" id="KAF5806729.1"/>
    </source>
</evidence>